<evidence type="ECO:0000256" key="3">
    <source>
        <dbReference type="ARBA" id="ARBA00023125"/>
    </source>
</evidence>
<dbReference type="Proteomes" id="UP000187609">
    <property type="component" value="Unassembled WGS sequence"/>
</dbReference>
<dbReference type="InterPro" id="IPR004827">
    <property type="entry name" value="bZIP"/>
</dbReference>
<dbReference type="InterPro" id="IPR046347">
    <property type="entry name" value="bZIP_sf"/>
</dbReference>
<dbReference type="SMR" id="A0A314LHR7"/>
<dbReference type="GO" id="GO:0003700">
    <property type="term" value="F:DNA-binding transcription factor activity"/>
    <property type="evidence" value="ECO:0007669"/>
    <property type="project" value="InterPro"/>
</dbReference>
<gene>
    <name evidence="8" type="primary">BZIP11_8</name>
    <name evidence="8" type="ORF">A4A49_11123</name>
</gene>
<evidence type="ECO:0000313" key="8">
    <source>
        <dbReference type="EMBL" id="OIT40154.1"/>
    </source>
</evidence>
<comment type="caution">
    <text evidence="8">The sequence shown here is derived from an EMBL/GenBank/DDBJ whole genome shotgun (WGS) entry which is preliminary data.</text>
</comment>
<dbReference type="PROSITE" id="PS50217">
    <property type="entry name" value="BZIP"/>
    <property type="match status" value="1"/>
</dbReference>
<keyword evidence="3" id="KW-0238">DNA-binding</keyword>
<dbReference type="PROSITE" id="PS00036">
    <property type="entry name" value="BZIP_BASIC"/>
    <property type="match status" value="1"/>
</dbReference>
<accession>A0A314LHR7</accession>
<keyword evidence="2" id="KW-0805">Transcription regulation</keyword>
<dbReference type="AlphaFoldDB" id="A0A314LHR7"/>
<dbReference type="PANTHER" id="PTHR45764:SF74">
    <property type="entry name" value="BZIP TRANSCRIPTION FACTOR 53-LIKE"/>
    <property type="match status" value="1"/>
</dbReference>
<evidence type="ECO:0000259" key="7">
    <source>
        <dbReference type="PROSITE" id="PS50217"/>
    </source>
</evidence>
<dbReference type="KEGG" id="nau:109237175"/>
<sequence length="175" mass="20150">MASSSGTSSRSVIQLRNYGSKDDHLQQVINQRKRKRLISNRESARKSRMRKQKYLDDLMAEMSQLKEENNQIVTNINMVDQLYLNVEAENSVLKVQMAELSHRLQSLKEIIDYKTSANAATTTKETKDLWNYYGENMNNVDIKGGDDSLNLLHVNQLIMASSDEQIIWSLSKHVE</sequence>
<dbReference type="FunFam" id="1.20.5.170:FF:000020">
    <property type="entry name" value="BZIP transcription factor"/>
    <property type="match status" value="1"/>
</dbReference>
<dbReference type="CDD" id="cd14702">
    <property type="entry name" value="bZIP_plant_GBF1"/>
    <property type="match status" value="1"/>
</dbReference>
<proteinExistence type="predicted"/>
<feature type="coiled-coil region" evidence="6">
    <location>
        <begin position="48"/>
        <end position="75"/>
    </location>
</feature>
<keyword evidence="5" id="KW-0539">Nucleus</keyword>
<protein>
    <submittedName>
        <fullName evidence="8">Bzip transcription factor 11</fullName>
    </submittedName>
</protein>
<dbReference type="SUPFAM" id="SSF57959">
    <property type="entry name" value="Leucine zipper domain"/>
    <property type="match status" value="1"/>
</dbReference>
<dbReference type="EMBL" id="MJEQ01000047">
    <property type="protein sequence ID" value="OIT40154.1"/>
    <property type="molecule type" value="Genomic_DNA"/>
</dbReference>
<dbReference type="PANTHER" id="PTHR45764">
    <property type="entry name" value="BZIP TRANSCRIPTION FACTOR 44"/>
    <property type="match status" value="1"/>
</dbReference>
<dbReference type="GeneID" id="109237175"/>
<feature type="domain" description="BZIP" evidence="7">
    <location>
        <begin position="30"/>
        <end position="93"/>
    </location>
</feature>
<keyword evidence="6" id="KW-0175">Coiled coil</keyword>
<name>A0A314LHR7_NICAT</name>
<evidence type="ECO:0000256" key="2">
    <source>
        <dbReference type="ARBA" id="ARBA00023015"/>
    </source>
</evidence>
<evidence type="ECO:0000256" key="1">
    <source>
        <dbReference type="ARBA" id="ARBA00004123"/>
    </source>
</evidence>
<keyword evidence="4" id="KW-0804">Transcription</keyword>
<evidence type="ECO:0000313" key="9">
    <source>
        <dbReference type="Proteomes" id="UP000187609"/>
    </source>
</evidence>
<dbReference type="Pfam" id="PF00170">
    <property type="entry name" value="bZIP_1"/>
    <property type="match status" value="1"/>
</dbReference>
<dbReference type="GO" id="GO:0000976">
    <property type="term" value="F:transcription cis-regulatory region binding"/>
    <property type="evidence" value="ECO:0007669"/>
    <property type="project" value="TreeGrafter"/>
</dbReference>
<reference evidence="8" key="1">
    <citation type="submission" date="2016-11" db="EMBL/GenBank/DDBJ databases">
        <title>The genome of Nicotiana attenuata.</title>
        <authorList>
            <person name="Xu S."/>
            <person name="Brockmoeller T."/>
            <person name="Gaquerel E."/>
            <person name="Navarro A."/>
            <person name="Kuhl H."/>
            <person name="Gase K."/>
            <person name="Ling Z."/>
            <person name="Zhou W."/>
            <person name="Kreitzer C."/>
            <person name="Stanke M."/>
            <person name="Tang H."/>
            <person name="Lyons E."/>
            <person name="Pandey P."/>
            <person name="Pandey S.P."/>
            <person name="Timmermann B."/>
            <person name="Baldwin I.T."/>
        </authorList>
    </citation>
    <scope>NUCLEOTIDE SEQUENCE [LARGE SCALE GENOMIC DNA]</scope>
    <source>
        <strain evidence="8">UT</strain>
    </source>
</reference>
<dbReference type="SMART" id="SM00338">
    <property type="entry name" value="BRLZ"/>
    <property type="match status" value="1"/>
</dbReference>
<comment type="subcellular location">
    <subcellularLocation>
        <location evidence="1">Nucleus</location>
    </subcellularLocation>
</comment>
<dbReference type="GO" id="GO:0005634">
    <property type="term" value="C:nucleus"/>
    <property type="evidence" value="ECO:0007669"/>
    <property type="project" value="UniProtKB-SubCell"/>
</dbReference>
<dbReference type="InterPro" id="IPR045314">
    <property type="entry name" value="bZIP_plant_GBF1"/>
</dbReference>
<evidence type="ECO:0000256" key="4">
    <source>
        <dbReference type="ARBA" id="ARBA00023163"/>
    </source>
</evidence>
<dbReference type="STRING" id="49451.A0A314LHR7"/>
<keyword evidence="9" id="KW-1185">Reference proteome</keyword>
<dbReference type="OrthoDB" id="1285598at2759"/>
<organism evidence="8 9">
    <name type="scientific">Nicotiana attenuata</name>
    <name type="common">Coyote tobacco</name>
    <dbReference type="NCBI Taxonomy" id="49451"/>
    <lineage>
        <taxon>Eukaryota</taxon>
        <taxon>Viridiplantae</taxon>
        <taxon>Streptophyta</taxon>
        <taxon>Embryophyta</taxon>
        <taxon>Tracheophyta</taxon>
        <taxon>Spermatophyta</taxon>
        <taxon>Magnoliopsida</taxon>
        <taxon>eudicotyledons</taxon>
        <taxon>Gunneridae</taxon>
        <taxon>Pentapetalae</taxon>
        <taxon>asterids</taxon>
        <taxon>lamiids</taxon>
        <taxon>Solanales</taxon>
        <taxon>Solanaceae</taxon>
        <taxon>Nicotianoideae</taxon>
        <taxon>Nicotianeae</taxon>
        <taxon>Nicotiana</taxon>
    </lineage>
</organism>
<dbReference type="Gramene" id="OIT40154">
    <property type="protein sequence ID" value="OIT40154"/>
    <property type="gene ID" value="A4A49_11123"/>
</dbReference>
<evidence type="ECO:0000256" key="6">
    <source>
        <dbReference type="SAM" id="Coils"/>
    </source>
</evidence>
<dbReference type="GO" id="GO:0046982">
    <property type="term" value="F:protein heterodimerization activity"/>
    <property type="evidence" value="ECO:0007669"/>
    <property type="project" value="UniProtKB-ARBA"/>
</dbReference>
<evidence type="ECO:0000256" key="5">
    <source>
        <dbReference type="ARBA" id="ARBA00023242"/>
    </source>
</evidence>
<dbReference type="Gene3D" id="1.20.5.170">
    <property type="match status" value="1"/>
</dbReference>
<dbReference type="GO" id="GO:0045893">
    <property type="term" value="P:positive regulation of DNA-templated transcription"/>
    <property type="evidence" value="ECO:0007669"/>
    <property type="project" value="TreeGrafter"/>
</dbReference>